<feature type="transmembrane region" description="Helical" evidence="7">
    <location>
        <begin position="278"/>
        <end position="298"/>
    </location>
</feature>
<evidence type="ECO:0000313" key="10">
    <source>
        <dbReference type="Proteomes" id="UP001589818"/>
    </source>
</evidence>
<dbReference type="PROSITE" id="PS50928">
    <property type="entry name" value="ABC_TM1"/>
    <property type="match status" value="1"/>
</dbReference>
<dbReference type="Gene3D" id="1.10.3720.10">
    <property type="entry name" value="MetI-like"/>
    <property type="match status" value="1"/>
</dbReference>
<feature type="transmembrane region" description="Helical" evidence="7">
    <location>
        <begin position="100"/>
        <end position="119"/>
    </location>
</feature>
<feature type="transmembrane region" description="Helical" evidence="7">
    <location>
        <begin position="31"/>
        <end position="56"/>
    </location>
</feature>
<dbReference type="SUPFAM" id="SSF161098">
    <property type="entry name" value="MetI-like"/>
    <property type="match status" value="1"/>
</dbReference>
<keyword evidence="4 7" id="KW-0812">Transmembrane</keyword>
<protein>
    <submittedName>
        <fullName evidence="9">Carbohydrate ABC transporter permease</fullName>
    </submittedName>
</protein>
<dbReference type="InterPro" id="IPR000515">
    <property type="entry name" value="MetI-like"/>
</dbReference>
<dbReference type="CDD" id="cd06261">
    <property type="entry name" value="TM_PBP2"/>
    <property type="match status" value="1"/>
</dbReference>
<feature type="transmembrane region" description="Helical" evidence="7">
    <location>
        <begin position="211"/>
        <end position="234"/>
    </location>
</feature>
<accession>A0ABV6J657</accession>
<comment type="subcellular location">
    <subcellularLocation>
        <location evidence="1 7">Cell membrane</location>
        <topology evidence="1 7">Multi-pass membrane protein</topology>
    </subcellularLocation>
</comment>
<name>A0ABV6J657_9BACL</name>
<organism evidence="9 10">
    <name type="scientific">Paenibacillus mendelii</name>
    <dbReference type="NCBI Taxonomy" id="206163"/>
    <lineage>
        <taxon>Bacteria</taxon>
        <taxon>Bacillati</taxon>
        <taxon>Bacillota</taxon>
        <taxon>Bacilli</taxon>
        <taxon>Bacillales</taxon>
        <taxon>Paenibacillaceae</taxon>
        <taxon>Paenibacillus</taxon>
    </lineage>
</organism>
<keyword evidence="2 7" id="KW-0813">Transport</keyword>
<reference evidence="9 10" key="1">
    <citation type="submission" date="2024-09" db="EMBL/GenBank/DDBJ databases">
        <authorList>
            <person name="Sun Q."/>
            <person name="Mori K."/>
        </authorList>
    </citation>
    <scope>NUCLEOTIDE SEQUENCE [LARGE SCALE GENOMIC DNA]</scope>
    <source>
        <strain evidence="9 10">CCM 4839</strain>
    </source>
</reference>
<keyword evidence="6 7" id="KW-0472">Membrane</keyword>
<evidence type="ECO:0000256" key="1">
    <source>
        <dbReference type="ARBA" id="ARBA00004651"/>
    </source>
</evidence>
<proteinExistence type="inferred from homology"/>
<feature type="domain" description="ABC transmembrane type-1" evidence="8">
    <location>
        <begin position="96"/>
        <end position="298"/>
    </location>
</feature>
<gene>
    <name evidence="9" type="ORF">ACFFJ8_07710</name>
</gene>
<dbReference type="Proteomes" id="UP001589818">
    <property type="component" value="Unassembled WGS sequence"/>
</dbReference>
<evidence type="ECO:0000256" key="2">
    <source>
        <dbReference type="ARBA" id="ARBA00022448"/>
    </source>
</evidence>
<dbReference type="PANTHER" id="PTHR43744">
    <property type="entry name" value="ABC TRANSPORTER PERMEASE PROTEIN MG189-RELATED-RELATED"/>
    <property type="match status" value="1"/>
</dbReference>
<evidence type="ECO:0000256" key="3">
    <source>
        <dbReference type="ARBA" id="ARBA00022475"/>
    </source>
</evidence>
<evidence type="ECO:0000259" key="8">
    <source>
        <dbReference type="PROSITE" id="PS50928"/>
    </source>
</evidence>
<keyword evidence="5 7" id="KW-1133">Transmembrane helix</keyword>
<evidence type="ECO:0000256" key="6">
    <source>
        <dbReference type="ARBA" id="ARBA00023136"/>
    </source>
</evidence>
<dbReference type="RefSeq" id="WP_204818091.1">
    <property type="nucleotide sequence ID" value="NZ_JANHOF010000004.1"/>
</dbReference>
<comment type="similarity">
    <text evidence="7">Belongs to the binding-protein-dependent transport system permease family.</text>
</comment>
<keyword evidence="3" id="KW-1003">Cell membrane</keyword>
<comment type="caution">
    <text evidence="9">The sequence shown here is derived from an EMBL/GenBank/DDBJ whole genome shotgun (WGS) entry which is preliminary data.</text>
</comment>
<evidence type="ECO:0000256" key="4">
    <source>
        <dbReference type="ARBA" id="ARBA00022692"/>
    </source>
</evidence>
<dbReference type="PANTHER" id="PTHR43744:SF6">
    <property type="entry name" value="ABC TRANSPORTER PERMEASE PROTEIN YESQ-RELATED"/>
    <property type="match status" value="1"/>
</dbReference>
<evidence type="ECO:0000256" key="7">
    <source>
        <dbReference type="RuleBase" id="RU363032"/>
    </source>
</evidence>
<sequence length="314" mass="34855">MKDLSVKLSKATGMLQENNVGKRYTQKGKNLALKIFSYIVLIELGFIFLLPLLFMVSTSTKSLADLLDSSVVWLPNGVYWDNFVVAYNNLNFAVTLKNSFMMAILPMIGQVLSCAIAGYGLGRYQFRGSKLIFALVLLCLIIPPQTIIISLYSLFSELEWINTYLPFVVPAFFGQGLRGALFMLIFTQFFKGLPKELDEAARIDGAGAIRVFLTVMLPLAKPAMFVVAMFSLVWNWNDNYMASFFVNSPEMRPLSTQLDSMNGTFNMGGGVENGLNEAVMMAGCILVVLPLFIVYILGQRYLVEGVERTGLAGD</sequence>
<feature type="transmembrane region" description="Helical" evidence="7">
    <location>
        <begin position="131"/>
        <end position="155"/>
    </location>
</feature>
<dbReference type="EMBL" id="JBHLVF010000010">
    <property type="protein sequence ID" value="MFC0391262.1"/>
    <property type="molecule type" value="Genomic_DNA"/>
</dbReference>
<feature type="transmembrane region" description="Helical" evidence="7">
    <location>
        <begin position="167"/>
        <end position="190"/>
    </location>
</feature>
<evidence type="ECO:0000313" key="9">
    <source>
        <dbReference type="EMBL" id="MFC0391262.1"/>
    </source>
</evidence>
<dbReference type="InterPro" id="IPR035906">
    <property type="entry name" value="MetI-like_sf"/>
</dbReference>
<dbReference type="Pfam" id="PF00528">
    <property type="entry name" value="BPD_transp_1"/>
    <property type="match status" value="1"/>
</dbReference>
<keyword evidence="10" id="KW-1185">Reference proteome</keyword>
<evidence type="ECO:0000256" key="5">
    <source>
        <dbReference type="ARBA" id="ARBA00022989"/>
    </source>
</evidence>